<keyword evidence="1" id="KW-0175">Coiled coil</keyword>
<organism evidence="2 3">
    <name type="scientific">Pelotomaculum isophthalicicum JI</name>
    <dbReference type="NCBI Taxonomy" id="947010"/>
    <lineage>
        <taxon>Bacteria</taxon>
        <taxon>Bacillati</taxon>
        <taxon>Bacillota</taxon>
        <taxon>Clostridia</taxon>
        <taxon>Eubacteriales</taxon>
        <taxon>Desulfotomaculaceae</taxon>
        <taxon>Pelotomaculum</taxon>
    </lineage>
</organism>
<gene>
    <name evidence="2" type="ORF">L7E55_15165</name>
</gene>
<evidence type="ECO:0000256" key="1">
    <source>
        <dbReference type="SAM" id="Coils"/>
    </source>
</evidence>
<name>A0A9X4H7L4_9FIRM</name>
<keyword evidence="3" id="KW-1185">Reference proteome</keyword>
<protein>
    <submittedName>
        <fullName evidence="2">Uncharacterized protein</fullName>
    </submittedName>
</protein>
<evidence type="ECO:0000313" key="3">
    <source>
        <dbReference type="Proteomes" id="UP001154312"/>
    </source>
</evidence>
<sequence>MYNKLKPNRRYILAPLLDQLLALKSRSTMSNIKVSEINKELAELTDQNLILNRLRSKGYMGSDIFMEQTNEINRKINSLRSTRRKLLEQDEDDKTIAAVKDLVAVIEDGPPVLADLDEPLFHSIVDSIMVESQDKIKFRLTGGLELAESIQRSVR</sequence>
<proteinExistence type="predicted"/>
<dbReference type="EMBL" id="JAKOAV010000038">
    <property type="protein sequence ID" value="MDF9409674.1"/>
    <property type="molecule type" value="Genomic_DNA"/>
</dbReference>
<comment type="caution">
    <text evidence="2">The sequence shown here is derived from an EMBL/GenBank/DDBJ whole genome shotgun (WGS) entry which is preliminary data.</text>
</comment>
<dbReference type="AlphaFoldDB" id="A0A9X4H7L4"/>
<accession>A0A9X4H7L4</accession>
<evidence type="ECO:0000313" key="2">
    <source>
        <dbReference type="EMBL" id="MDF9409674.1"/>
    </source>
</evidence>
<feature type="coiled-coil region" evidence="1">
    <location>
        <begin position="34"/>
        <end position="89"/>
    </location>
</feature>
<reference evidence="2" key="1">
    <citation type="submission" date="2022-02" db="EMBL/GenBank/DDBJ databases">
        <authorList>
            <person name="Leng L."/>
        </authorList>
    </citation>
    <scope>NUCLEOTIDE SEQUENCE</scope>
    <source>
        <strain evidence="2">JI</strain>
    </source>
</reference>
<dbReference type="Proteomes" id="UP001154312">
    <property type="component" value="Unassembled WGS sequence"/>
</dbReference>
<dbReference type="RefSeq" id="WP_277445173.1">
    <property type="nucleotide sequence ID" value="NZ_JAKOAV010000038.1"/>
</dbReference>